<keyword evidence="1" id="KW-0472">Membrane</keyword>
<name>A0A1G5CWR8_9FIRM</name>
<feature type="transmembrane region" description="Helical" evidence="1">
    <location>
        <begin position="38"/>
        <end position="68"/>
    </location>
</feature>
<keyword evidence="1" id="KW-1133">Transmembrane helix</keyword>
<keyword evidence="1" id="KW-0812">Transmembrane</keyword>
<organism evidence="2 3">
    <name type="scientific">Butyrivibrio hungatei</name>
    <dbReference type="NCBI Taxonomy" id="185008"/>
    <lineage>
        <taxon>Bacteria</taxon>
        <taxon>Bacillati</taxon>
        <taxon>Bacillota</taxon>
        <taxon>Clostridia</taxon>
        <taxon>Lachnospirales</taxon>
        <taxon>Lachnospiraceae</taxon>
        <taxon>Butyrivibrio</taxon>
    </lineage>
</organism>
<dbReference type="EMBL" id="FMUR01000007">
    <property type="protein sequence ID" value="SCY06923.1"/>
    <property type="molecule type" value="Genomic_DNA"/>
</dbReference>
<dbReference type="OrthoDB" id="677174at2"/>
<dbReference type="RefSeq" id="WP_074461940.1">
    <property type="nucleotide sequence ID" value="NZ_FMUR01000007.1"/>
</dbReference>
<evidence type="ECO:0000313" key="2">
    <source>
        <dbReference type="EMBL" id="SCY06923.1"/>
    </source>
</evidence>
<sequence length="201" mass="22532">MNNTFIETIGYLGSSLVLVSFLMASVAKLRIVNSVGSVIFTIYAFIIHSYPTAIMNICLVLINIYYLVKLSNTSVEYTCIKITKDDSVIKHFLNHYAADISKCFPGINTNFESADVGYAVLHEGTPAGVFLGKKQADNNVDILLDYSIPQFRDFSIGKFLYSKLPADGIKTLTYSGPDKHHMKYLAKLGFEKYESCYKKNF</sequence>
<protein>
    <submittedName>
        <fullName evidence="2">Inner membrane protein</fullName>
    </submittedName>
</protein>
<gene>
    <name evidence="2" type="ORF">SAMN02910451_01269</name>
</gene>
<evidence type="ECO:0000256" key="1">
    <source>
        <dbReference type="SAM" id="Phobius"/>
    </source>
</evidence>
<reference evidence="3" key="1">
    <citation type="submission" date="2016-10" db="EMBL/GenBank/DDBJ databases">
        <authorList>
            <person name="Varghese N."/>
            <person name="Submissions S."/>
        </authorList>
    </citation>
    <scope>NUCLEOTIDE SEQUENCE [LARGE SCALE GENOMIC DNA]</scope>
    <source>
        <strain evidence="3">XBD2006</strain>
    </source>
</reference>
<dbReference type="AlphaFoldDB" id="A0A1G5CWR8"/>
<keyword evidence="3" id="KW-1185">Reference proteome</keyword>
<dbReference type="Proteomes" id="UP000183047">
    <property type="component" value="Unassembled WGS sequence"/>
</dbReference>
<proteinExistence type="predicted"/>
<evidence type="ECO:0000313" key="3">
    <source>
        <dbReference type="Proteomes" id="UP000183047"/>
    </source>
</evidence>
<feature type="transmembrane region" description="Helical" evidence="1">
    <location>
        <begin position="6"/>
        <end position="26"/>
    </location>
</feature>
<accession>A0A1G5CWR8</accession>